<dbReference type="EC" id="2.7.13.3" evidence="3"/>
<dbReference type="InterPro" id="IPR004358">
    <property type="entry name" value="Sig_transdc_His_kin-like_C"/>
</dbReference>
<comment type="caution">
    <text evidence="12">The sequence shown here is derived from an EMBL/GenBank/DDBJ whole genome shotgun (WGS) entry which is preliminary data.</text>
</comment>
<dbReference type="CDD" id="cd00130">
    <property type="entry name" value="PAS"/>
    <property type="match status" value="1"/>
</dbReference>
<evidence type="ECO:0000256" key="2">
    <source>
        <dbReference type="ARBA" id="ARBA00004429"/>
    </source>
</evidence>
<evidence type="ECO:0000259" key="11">
    <source>
        <dbReference type="PROSITE" id="PS50112"/>
    </source>
</evidence>
<feature type="domain" description="Histidine kinase" evidence="10">
    <location>
        <begin position="390"/>
        <end position="608"/>
    </location>
</feature>
<keyword evidence="9" id="KW-0472">Membrane</keyword>
<feature type="region of interest" description="Disordered" evidence="8">
    <location>
        <begin position="603"/>
        <end position="625"/>
    </location>
</feature>
<dbReference type="InterPro" id="IPR050736">
    <property type="entry name" value="Sensor_HK_Regulatory"/>
</dbReference>
<sequence>MPDHLTDQPHAPTEPHLRLMVLGPPLLVLALLCGLGVGSLHMMAAVRAYVTGESLWSKARSDAVMALDAHVQSGEPQAFARFEAALQVNDGDRRAREALLRDPVDVAAARAGFLAGGNRASDIDGMIGLFRLFGQSWIFRDALQAWVAGDRLLAELRAVAAQHRAAHGPSTHAPADTRARIRDINQRLLAQEKQFIGSLNEAAHTTENILQACLLAATLLMSGAYTWVALRTLQRRQRDAQAMHQARERWDLAVRSSGLGRFDLDIDNQRYTLDARAAELHGLAPHALSLDRDALRQRIHPDDRDATRRQLDDAILHGHIATLRYRVVQPDGRVRHVENTGRVGLTHPHRGLHLMGVLRDVTDEVAQAQAEVQRDAAERVATSQRAFLSRLSHELRTPLNAILGFAQLLDLDRSSGMSAPQHQQVQWILRAGQQLLALVEDVLDLSKVEAGEVSMRPQTLVLQQVVRDCLPLVEAMRAERHVHIVDALPTAPLLVTADPQRLQQVFINLLSNGCKYNRDGGQLSVSAREEPDAIVIDLCDTGLGMTAAEQAELFQPFKRPTQGSAHIEGTGLGLYIVRQLLQRMHGSVTVHSEAGQGSCFTLRLPRGDAPRKAHTDTEPASQALV</sequence>
<dbReference type="Gene3D" id="3.30.450.20">
    <property type="entry name" value="PAS domain"/>
    <property type="match status" value="1"/>
</dbReference>
<dbReference type="GO" id="GO:0000155">
    <property type="term" value="F:phosphorelay sensor kinase activity"/>
    <property type="evidence" value="ECO:0007669"/>
    <property type="project" value="InterPro"/>
</dbReference>
<keyword evidence="7" id="KW-0902">Two-component regulatory system</keyword>
<dbReference type="SMART" id="SM00387">
    <property type="entry name" value="HATPase_c"/>
    <property type="match status" value="1"/>
</dbReference>
<evidence type="ECO:0000256" key="7">
    <source>
        <dbReference type="ARBA" id="ARBA00023012"/>
    </source>
</evidence>
<dbReference type="InterPro" id="IPR003661">
    <property type="entry name" value="HisK_dim/P_dom"/>
</dbReference>
<proteinExistence type="predicted"/>
<dbReference type="PROSITE" id="PS50112">
    <property type="entry name" value="PAS"/>
    <property type="match status" value="1"/>
</dbReference>
<dbReference type="SUPFAM" id="SSF47384">
    <property type="entry name" value="Homodimeric domain of signal transducing histidine kinase"/>
    <property type="match status" value="1"/>
</dbReference>
<dbReference type="SUPFAM" id="SSF55785">
    <property type="entry name" value="PYP-like sensor domain (PAS domain)"/>
    <property type="match status" value="1"/>
</dbReference>
<dbReference type="AlphaFoldDB" id="A0A4R6R5U1"/>
<feature type="transmembrane region" description="Helical" evidence="9">
    <location>
        <begin position="26"/>
        <end position="50"/>
    </location>
</feature>
<evidence type="ECO:0000256" key="8">
    <source>
        <dbReference type="SAM" id="MobiDB-lite"/>
    </source>
</evidence>
<dbReference type="PANTHER" id="PTHR43711">
    <property type="entry name" value="TWO-COMPONENT HISTIDINE KINASE"/>
    <property type="match status" value="1"/>
</dbReference>
<dbReference type="InterPro" id="IPR036097">
    <property type="entry name" value="HisK_dim/P_sf"/>
</dbReference>
<dbReference type="FunFam" id="3.30.565.10:FF:000006">
    <property type="entry name" value="Sensor histidine kinase WalK"/>
    <property type="match status" value="1"/>
</dbReference>
<dbReference type="InterPro" id="IPR035965">
    <property type="entry name" value="PAS-like_dom_sf"/>
</dbReference>
<evidence type="ECO:0000256" key="6">
    <source>
        <dbReference type="ARBA" id="ARBA00022777"/>
    </source>
</evidence>
<feature type="compositionally biased region" description="Basic and acidic residues" evidence="8">
    <location>
        <begin position="605"/>
        <end position="617"/>
    </location>
</feature>
<dbReference type="InterPro" id="IPR000014">
    <property type="entry name" value="PAS"/>
</dbReference>
<keyword evidence="6 12" id="KW-0418">Kinase</keyword>
<evidence type="ECO:0000256" key="3">
    <source>
        <dbReference type="ARBA" id="ARBA00012438"/>
    </source>
</evidence>
<dbReference type="Gene3D" id="3.30.565.10">
    <property type="entry name" value="Histidine kinase-like ATPase, C-terminal domain"/>
    <property type="match status" value="1"/>
</dbReference>
<dbReference type="Pfam" id="PF00512">
    <property type="entry name" value="HisKA"/>
    <property type="match status" value="1"/>
</dbReference>
<dbReference type="InterPro" id="IPR003594">
    <property type="entry name" value="HATPase_dom"/>
</dbReference>
<evidence type="ECO:0000256" key="1">
    <source>
        <dbReference type="ARBA" id="ARBA00000085"/>
    </source>
</evidence>
<gene>
    <name evidence="12" type="ORF">EV672_10914</name>
</gene>
<dbReference type="Pfam" id="PF02518">
    <property type="entry name" value="HATPase_c"/>
    <property type="match status" value="1"/>
</dbReference>
<reference evidence="12 13" key="1">
    <citation type="submission" date="2019-03" db="EMBL/GenBank/DDBJ databases">
        <title>Genomic Encyclopedia of Type Strains, Phase IV (KMG-IV): sequencing the most valuable type-strain genomes for metagenomic binning, comparative biology and taxonomic classification.</title>
        <authorList>
            <person name="Goeker M."/>
        </authorList>
    </citation>
    <scope>NUCLEOTIDE SEQUENCE [LARGE SCALE GENOMIC DNA]</scope>
    <source>
        <strain evidence="12 13">DSM 11901</strain>
    </source>
</reference>
<dbReference type="PROSITE" id="PS50109">
    <property type="entry name" value="HIS_KIN"/>
    <property type="match status" value="1"/>
</dbReference>
<comment type="catalytic activity">
    <reaction evidence="1">
        <text>ATP + protein L-histidine = ADP + protein N-phospho-L-histidine.</text>
        <dbReference type="EC" id="2.7.13.3"/>
    </reaction>
</comment>
<dbReference type="Gene3D" id="2.10.70.100">
    <property type="match status" value="1"/>
</dbReference>
<name>A0A4R6R5U1_9BURK</name>
<feature type="transmembrane region" description="Helical" evidence="9">
    <location>
        <begin position="209"/>
        <end position="230"/>
    </location>
</feature>
<dbReference type="SMART" id="SM00388">
    <property type="entry name" value="HisKA"/>
    <property type="match status" value="1"/>
</dbReference>
<dbReference type="Gene3D" id="1.10.287.130">
    <property type="match status" value="1"/>
</dbReference>
<evidence type="ECO:0000313" key="13">
    <source>
        <dbReference type="Proteomes" id="UP000294593"/>
    </source>
</evidence>
<dbReference type="InterPro" id="IPR036890">
    <property type="entry name" value="HATPase_C_sf"/>
</dbReference>
<keyword evidence="5" id="KW-0808">Transferase</keyword>
<feature type="domain" description="PAS" evidence="11">
    <location>
        <begin position="246"/>
        <end position="318"/>
    </location>
</feature>
<dbReference type="RefSeq" id="WP_133610485.1">
    <property type="nucleotide sequence ID" value="NZ_SNXW01000009.1"/>
</dbReference>
<dbReference type="InterPro" id="IPR005467">
    <property type="entry name" value="His_kinase_dom"/>
</dbReference>
<keyword evidence="4" id="KW-0597">Phosphoprotein</keyword>
<dbReference type="EMBL" id="SNXW01000009">
    <property type="protein sequence ID" value="TDP80975.1"/>
    <property type="molecule type" value="Genomic_DNA"/>
</dbReference>
<dbReference type="GO" id="GO:0005886">
    <property type="term" value="C:plasma membrane"/>
    <property type="evidence" value="ECO:0007669"/>
    <property type="project" value="UniProtKB-SubCell"/>
</dbReference>
<dbReference type="CDD" id="cd00082">
    <property type="entry name" value="HisKA"/>
    <property type="match status" value="1"/>
</dbReference>
<protein>
    <recommendedName>
        <fullName evidence="3">histidine kinase</fullName>
        <ecNumber evidence="3">2.7.13.3</ecNumber>
    </recommendedName>
</protein>
<dbReference type="Pfam" id="PF08447">
    <property type="entry name" value="PAS_3"/>
    <property type="match status" value="1"/>
</dbReference>
<dbReference type="PRINTS" id="PR00344">
    <property type="entry name" value="BCTRLSENSOR"/>
</dbReference>
<evidence type="ECO:0000256" key="5">
    <source>
        <dbReference type="ARBA" id="ARBA00022679"/>
    </source>
</evidence>
<comment type="subcellular location">
    <subcellularLocation>
        <location evidence="2">Cell inner membrane</location>
        <topology evidence="2">Multi-pass membrane protein</topology>
    </subcellularLocation>
</comment>
<evidence type="ECO:0000256" key="9">
    <source>
        <dbReference type="SAM" id="Phobius"/>
    </source>
</evidence>
<keyword evidence="9" id="KW-0812">Transmembrane</keyword>
<accession>A0A4R6R5U1</accession>
<dbReference type="SUPFAM" id="SSF55874">
    <property type="entry name" value="ATPase domain of HSP90 chaperone/DNA topoisomerase II/histidine kinase"/>
    <property type="match status" value="1"/>
</dbReference>
<dbReference type="InterPro" id="IPR013655">
    <property type="entry name" value="PAS_fold_3"/>
</dbReference>
<dbReference type="PANTHER" id="PTHR43711:SF26">
    <property type="entry name" value="SENSOR HISTIDINE KINASE RCSC"/>
    <property type="match status" value="1"/>
</dbReference>
<evidence type="ECO:0000313" key="12">
    <source>
        <dbReference type="EMBL" id="TDP80975.1"/>
    </source>
</evidence>
<dbReference type="OrthoDB" id="8579121at2"/>
<dbReference type="Proteomes" id="UP000294593">
    <property type="component" value="Unassembled WGS sequence"/>
</dbReference>
<keyword evidence="9" id="KW-1133">Transmembrane helix</keyword>
<evidence type="ECO:0000256" key="4">
    <source>
        <dbReference type="ARBA" id="ARBA00022553"/>
    </source>
</evidence>
<keyword evidence="13" id="KW-1185">Reference proteome</keyword>
<organism evidence="12 13">
    <name type="scientific">Aquabacterium commune</name>
    <dbReference type="NCBI Taxonomy" id="70586"/>
    <lineage>
        <taxon>Bacteria</taxon>
        <taxon>Pseudomonadati</taxon>
        <taxon>Pseudomonadota</taxon>
        <taxon>Betaproteobacteria</taxon>
        <taxon>Burkholderiales</taxon>
        <taxon>Aquabacterium</taxon>
    </lineage>
</organism>
<evidence type="ECO:0000259" key="10">
    <source>
        <dbReference type="PROSITE" id="PS50109"/>
    </source>
</evidence>